<keyword evidence="7" id="KW-0067">ATP-binding</keyword>
<keyword evidence="4 5" id="KW-0472">Membrane</keyword>
<evidence type="ECO:0000313" key="8">
    <source>
        <dbReference type="Proteomes" id="UP000779049"/>
    </source>
</evidence>
<dbReference type="GO" id="GO:0005524">
    <property type="term" value="F:ATP binding"/>
    <property type="evidence" value="ECO:0007669"/>
    <property type="project" value="UniProtKB-KW"/>
</dbReference>
<organism evidence="7 8">
    <name type="scientific">Sellimonas caecigallum</name>
    <dbReference type="NCBI Taxonomy" id="2592333"/>
    <lineage>
        <taxon>Bacteria</taxon>
        <taxon>Bacillati</taxon>
        <taxon>Bacillota</taxon>
        <taxon>Clostridia</taxon>
        <taxon>Lachnospirales</taxon>
        <taxon>Lachnospiraceae</taxon>
        <taxon>Sellimonas</taxon>
    </lineage>
</organism>
<comment type="caution">
    <text evidence="7">The sequence shown here is derived from an EMBL/GenBank/DDBJ whole genome shotgun (WGS) entry which is preliminary data.</text>
</comment>
<sequence length="102" mass="11226">MKLILRFIKPYWKLFTLTCILIIVDVAGALYIPTLIAQMMNEGTAQSTLQDLYMTGIQIVIASVISGAGAILGAWSCSQLSSRVCKDIRDALYKKSLKLSIL</sequence>
<keyword evidence="7" id="KW-0547">Nucleotide-binding</keyword>
<dbReference type="Gene3D" id="1.20.1560.10">
    <property type="entry name" value="ABC transporter type 1, transmembrane domain"/>
    <property type="match status" value="1"/>
</dbReference>
<proteinExistence type="predicted"/>
<dbReference type="RefSeq" id="WP_221919344.1">
    <property type="nucleotide sequence ID" value="NZ_CP173660.1"/>
</dbReference>
<keyword evidence="8" id="KW-1185">Reference proteome</keyword>
<dbReference type="Pfam" id="PF00664">
    <property type="entry name" value="ABC_membrane"/>
    <property type="match status" value="1"/>
</dbReference>
<evidence type="ECO:0000313" key="7">
    <source>
        <dbReference type="EMBL" id="MBY0758041.1"/>
    </source>
</evidence>
<evidence type="ECO:0000256" key="4">
    <source>
        <dbReference type="ARBA" id="ARBA00023136"/>
    </source>
</evidence>
<name>A0ABS7L4T9_9FIRM</name>
<dbReference type="SUPFAM" id="SSF90123">
    <property type="entry name" value="ABC transporter transmembrane region"/>
    <property type="match status" value="1"/>
</dbReference>
<gene>
    <name evidence="7" type="ORF">FLB61_02825</name>
</gene>
<evidence type="ECO:0000256" key="2">
    <source>
        <dbReference type="ARBA" id="ARBA00022692"/>
    </source>
</evidence>
<keyword evidence="2 5" id="KW-0812">Transmembrane</keyword>
<evidence type="ECO:0000256" key="3">
    <source>
        <dbReference type="ARBA" id="ARBA00022989"/>
    </source>
</evidence>
<feature type="transmembrane region" description="Helical" evidence="5">
    <location>
        <begin position="12"/>
        <end position="32"/>
    </location>
</feature>
<evidence type="ECO:0000259" key="6">
    <source>
        <dbReference type="PROSITE" id="PS50929"/>
    </source>
</evidence>
<dbReference type="EMBL" id="VIRV01000002">
    <property type="protein sequence ID" value="MBY0758041.1"/>
    <property type="molecule type" value="Genomic_DNA"/>
</dbReference>
<dbReference type="PROSITE" id="PS50929">
    <property type="entry name" value="ABC_TM1F"/>
    <property type="match status" value="1"/>
</dbReference>
<feature type="domain" description="ABC transmembrane type-1" evidence="6">
    <location>
        <begin position="17"/>
        <end position="102"/>
    </location>
</feature>
<dbReference type="InterPro" id="IPR011527">
    <property type="entry name" value="ABC1_TM_dom"/>
</dbReference>
<reference evidence="7 8" key="1">
    <citation type="journal article" date="2020" name="New Microbes New Infect">
        <title>Sellimonas caecigallum sp. nov., description and genome sequence of a new member of the Sellimonas genus isolated from the cecum of feral chicken.</title>
        <authorList>
            <person name="Wongkuna S."/>
            <person name="Ghimire S."/>
            <person name="Antony L."/>
            <person name="Chankhamhaengdecha S."/>
            <person name="Janvilisri T."/>
            <person name="Scaria J."/>
        </authorList>
    </citation>
    <scope>NUCLEOTIDE SEQUENCE [LARGE SCALE GENOMIC DNA]</scope>
    <source>
        <strain evidence="7 8">SW451</strain>
    </source>
</reference>
<keyword evidence="3 5" id="KW-1133">Transmembrane helix</keyword>
<feature type="transmembrane region" description="Helical" evidence="5">
    <location>
        <begin position="52"/>
        <end position="75"/>
    </location>
</feature>
<evidence type="ECO:0000256" key="5">
    <source>
        <dbReference type="SAM" id="Phobius"/>
    </source>
</evidence>
<protein>
    <submittedName>
        <fullName evidence="7">ABC transporter ATP-binding protein</fullName>
    </submittedName>
</protein>
<evidence type="ECO:0000256" key="1">
    <source>
        <dbReference type="ARBA" id="ARBA00004651"/>
    </source>
</evidence>
<dbReference type="InterPro" id="IPR036640">
    <property type="entry name" value="ABC1_TM_sf"/>
</dbReference>
<dbReference type="Proteomes" id="UP000779049">
    <property type="component" value="Unassembled WGS sequence"/>
</dbReference>
<comment type="subcellular location">
    <subcellularLocation>
        <location evidence="1">Cell membrane</location>
        <topology evidence="1">Multi-pass membrane protein</topology>
    </subcellularLocation>
</comment>
<accession>A0ABS7L4T9</accession>